<name>A0ABQ9VHT8_SAGOE</name>
<protein>
    <submittedName>
        <fullName evidence="2">Uncharacterized protein</fullName>
    </submittedName>
</protein>
<evidence type="ECO:0000256" key="1">
    <source>
        <dbReference type="SAM" id="MobiDB-lite"/>
    </source>
</evidence>
<feature type="region of interest" description="Disordered" evidence="1">
    <location>
        <begin position="49"/>
        <end position="70"/>
    </location>
</feature>
<dbReference type="EMBL" id="JASSZA010000006">
    <property type="protein sequence ID" value="KAK2108926.1"/>
    <property type="molecule type" value="Genomic_DNA"/>
</dbReference>
<feature type="compositionally biased region" description="Polar residues" evidence="1">
    <location>
        <begin position="57"/>
        <end position="69"/>
    </location>
</feature>
<reference evidence="2 3" key="1">
    <citation type="submission" date="2023-05" db="EMBL/GenBank/DDBJ databases">
        <title>B98-5 Cell Line De Novo Hybrid Assembly: An Optical Mapping Approach.</title>
        <authorList>
            <person name="Kananen K."/>
            <person name="Auerbach J.A."/>
            <person name="Kautto E."/>
            <person name="Blachly J.S."/>
        </authorList>
    </citation>
    <scope>NUCLEOTIDE SEQUENCE [LARGE SCALE GENOMIC DNA]</scope>
    <source>
        <strain evidence="2">B95-8</strain>
        <tissue evidence="2">Cell line</tissue>
    </source>
</reference>
<dbReference type="Proteomes" id="UP001266305">
    <property type="component" value="Unassembled WGS sequence"/>
</dbReference>
<proteinExistence type="predicted"/>
<evidence type="ECO:0000313" key="3">
    <source>
        <dbReference type="Proteomes" id="UP001266305"/>
    </source>
</evidence>
<organism evidence="2 3">
    <name type="scientific">Saguinus oedipus</name>
    <name type="common">Cotton-top tamarin</name>
    <name type="synonym">Oedipomidas oedipus</name>
    <dbReference type="NCBI Taxonomy" id="9490"/>
    <lineage>
        <taxon>Eukaryota</taxon>
        <taxon>Metazoa</taxon>
        <taxon>Chordata</taxon>
        <taxon>Craniata</taxon>
        <taxon>Vertebrata</taxon>
        <taxon>Euteleostomi</taxon>
        <taxon>Mammalia</taxon>
        <taxon>Eutheria</taxon>
        <taxon>Euarchontoglires</taxon>
        <taxon>Primates</taxon>
        <taxon>Haplorrhini</taxon>
        <taxon>Platyrrhini</taxon>
        <taxon>Cebidae</taxon>
        <taxon>Callitrichinae</taxon>
        <taxon>Saguinus</taxon>
    </lineage>
</organism>
<keyword evidence="3" id="KW-1185">Reference proteome</keyword>
<gene>
    <name evidence="2" type="ORF">P7K49_014091</name>
</gene>
<sequence length="102" mass="10656">MIYQTTSRPAFVLWSFTKIGKVGISQVQVGIGTGELELALGSVYDPRSSAVKDSKGQKASRSLESQCQSIAKKEPRTGDLEAAAITGAVASCHGVSWLNAAG</sequence>
<accession>A0ABQ9VHT8</accession>
<comment type="caution">
    <text evidence="2">The sequence shown here is derived from an EMBL/GenBank/DDBJ whole genome shotgun (WGS) entry which is preliminary data.</text>
</comment>
<evidence type="ECO:0000313" key="2">
    <source>
        <dbReference type="EMBL" id="KAK2108926.1"/>
    </source>
</evidence>